<dbReference type="PANTHER" id="PTHR22916:SF3">
    <property type="entry name" value="UDP-GLCNAC:BETAGAL BETA-1,3-N-ACETYLGLUCOSAMINYLTRANSFERASE-LIKE PROTEIN 1"/>
    <property type="match status" value="1"/>
</dbReference>
<reference evidence="2" key="1">
    <citation type="submission" date="2015-09" db="EMBL/GenBank/DDBJ databases">
        <authorList>
            <person name="Jackson K.R."/>
            <person name="Lunt B.L."/>
            <person name="Fisher J.N.B."/>
            <person name="Gardner A.V."/>
            <person name="Bailey M.E."/>
            <person name="Deus L.M."/>
            <person name="Earl A.S."/>
            <person name="Gibby P.D."/>
            <person name="Hartmann K.A."/>
            <person name="Liu J.E."/>
            <person name="Manci A.M."/>
            <person name="Nielsen D.A."/>
            <person name="Solomon M.B."/>
            <person name="Breakwell D.P."/>
            <person name="Burnett S.H."/>
            <person name="Grose J.H."/>
        </authorList>
    </citation>
    <scope>NUCLEOTIDE SEQUENCE</scope>
    <source>
        <strain evidence="2">7805</strain>
    </source>
</reference>
<dbReference type="EMBL" id="LO018304">
    <property type="protein sequence ID" value="CUM60415.1"/>
    <property type="molecule type" value="Genomic_DNA"/>
</dbReference>
<accession>A0A1J1JHF7</accession>
<dbReference type="GO" id="GO:0016758">
    <property type="term" value="F:hexosyltransferase activity"/>
    <property type="evidence" value="ECO:0007669"/>
    <property type="project" value="UniProtKB-ARBA"/>
</dbReference>
<dbReference type="PANTHER" id="PTHR22916">
    <property type="entry name" value="GLYCOSYLTRANSFERASE"/>
    <property type="match status" value="1"/>
</dbReference>
<feature type="domain" description="Glycosyltransferase 2-like" evidence="1">
    <location>
        <begin position="12"/>
        <end position="159"/>
    </location>
</feature>
<evidence type="ECO:0000313" key="2">
    <source>
        <dbReference type="EMBL" id="CUM60415.1"/>
    </source>
</evidence>
<sequence length="299" mass="34907">MAKKLSSELLVSVVIPYYKHKQYIESCIDSIFKQTYPHIELIIIDDCSPDDSGEYVKQILENQDWIDRFYNKISFTSFKKNQGAYAAINYGINQAIGDFVAVINSDDLYHPDRLKIMLNSMQKDQKDFAFSGVIYIDGNGQDISKSDDWAQTYSKIQEKIEDLPTLGFAALTGNPGISTGNFVFTKNLYQSTFGFRNLRYCHDWDFMLQCVHHTEPLFVQEKLYYYRVHEANTFKLLQKEGVHTDDTNFVLRHYFNSVRCQKTINPLAPSPFNWPGYFELFLSLHNYEQHYQQSVYVNT</sequence>
<protein>
    <recommendedName>
        <fullName evidence="1">Glycosyltransferase 2-like domain-containing protein</fullName>
    </recommendedName>
</protein>
<gene>
    <name evidence="2" type="ORF">PLAM_2449</name>
</gene>
<dbReference type="InterPro" id="IPR029044">
    <property type="entry name" value="Nucleotide-diphossugar_trans"/>
</dbReference>
<dbReference type="InterPro" id="IPR001173">
    <property type="entry name" value="Glyco_trans_2-like"/>
</dbReference>
<dbReference type="Pfam" id="PF00535">
    <property type="entry name" value="Glycos_transf_2"/>
    <property type="match status" value="1"/>
</dbReference>
<dbReference type="Gene3D" id="3.90.550.10">
    <property type="entry name" value="Spore Coat Polysaccharide Biosynthesis Protein SpsA, Chain A"/>
    <property type="match status" value="1"/>
</dbReference>
<proteinExistence type="predicted"/>
<dbReference type="SUPFAM" id="SSF53448">
    <property type="entry name" value="Nucleotide-diphospho-sugar transferases"/>
    <property type="match status" value="1"/>
</dbReference>
<evidence type="ECO:0000259" key="1">
    <source>
        <dbReference type="Pfam" id="PF00535"/>
    </source>
</evidence>
<organism evidence="2">
    <name type="scientific">Planktothrix agardhii</name>
    <name type="common">Oscillatoria agardhii</name>
    <dbReference type="NCBI Taxonomy" id="1160"/>
    <lineage>
        <taxon>Bacteria</taxon>
        <taxon>Bacillati</taxon>
        <taxon>Cyanobacteriota</taxon>
        <taxon>Cyanophyceae</taxon>
        <taxon>Oscillatoriophycideae</taxon>
        <taxon>Oscillatoriales</taxon>
        <taxon>Microcoleaceae</taxon>
        <taxon>Planktothrix</taxon>
    </lineage>
</organism>
<dbReference type="RefSeq" id="WP_254034503.1">
    <property type="nucleotide sequence ID" value="NZ_JBIIEP010000004.1"/>
</dbReference>
<dbReference type="AlphaFoldDB" id="A0A1J1JHF7"/>
<name>A0A1J1JHF7_PLAAG</name>